<dbReference type="GO" id="GO:0009274">
    <property type="term" value="C:peptidoglycan-based cell wall"/>
    <property type="evidence" value="ECO:0007669"/>
    <property type="project" value="InterPro"/>
</dbReference>
<dbReference type="OrthoDB" id="9766909at2"/>
<feature type="domain" description="Glycosyl transferase family 51" evidence="12">
    <location>
        <begin position="440"/>
        <end position="588"/>
    </location>
</feature>
<keyword evidence="4" id="KW-0808">Transferase</keyword>
<evidence type="ECO:0000256" key="8">
    <source>
        <dbReference type="ARBA" id="ARBA00022989"/>
    </source>
</evidence>
<dbReference type="Pfam" id="PF00912">
    <property type="entry name" value="Transgly"/>
    <property type="match status" value="1"/>
</dbReference>
<sequence length="685" mass="78660">MLDKYLPKINANQKKWIGIIVVTLLVLVGVGVAVGLSKRDIYLQEAVSKAQRKLKETYKVDLQIQKYQFEGLRTLVLEDVVVVPEDRDTLATIQKLSVSIRLFPLLFGNIKIAALHLYDGKVAFVKKDSVSNYDFLFRKKEKDTTVIEEPTERNFAEFVEKIAKQVFSKIPNDMQMVNVEVSYKDENTSQKIRIPEAIIDDGDFETSMFLNEHDAEWILNGHVDGDAQQLKVAISAKDKNTEVPFLKSKYGLKVSFDKLVFDLNRIKKQSKNLLFLEGGWEYENLVVNHYRLSDQDIVLPHGIAEGGIQVANDYIALSEGTRVTVEDFTVSPILKYTLKPQRKLELAIHTGRFNVQHFFDAIPQGLFESLDGVKVEGEVKYDLDFSVVLDDPDNLIFESRIDDADLKIVKWGKADINSLNSSFVYEAYDDTTMLRTFVVGPENPKFVSLNSISDILKTTVRNTEDPFFYKHNGFEEEAFKLSIATNIKEKKFKRGASTISMQLVKNVFLNRKKTMNRKLEEILLVWLMESSGQVSKDRLFEVYLNVIEWGRNVYGISEAANYYFLKQPADLNIGESLFLSSIIPRPKTGLNSFDYTGQLKPWVQRHFNTYGYIMHKMGELKNISVPDNYGFYEVVLQPQLRPAAPIMRDTATYDLDVIDEHEQIMRDIEMEEKTKKSILDKLFPQ</sequence>
<keyword evidence="14" id="KW-1185">Reference proteome</keyword>
<dbReference type="InterPro" id="IPR036950">
    <property type="entry name" value="PBP_transglycosylase"/>
</dbReference>
<name>A0A4V5MMS5_9SPHI</name>
<accession>A0A4V5MMS5</accession>
<keyword evidence="9 11" id="KW-0472">Membrane</keyword>
<dbReference type="Gene3D" id="1.10.3810.10">
    <property type="entry name" value="Biosynthetic peptidoglycan transglycosylase-like"/>
    <property type="match status" value="1"/>
</dbReference>
<protein>
    <submittedName>
        <fullName evidence="13">Penicillin-binding protein</fullName>
    </submittedName>
</protein>
<evidence type="ECO:0000256" key="5">
    <source>
        <dbReference type="ARBA" id="ARBA00022692"/>
    </source>
</evidence>
<dbReference type="GO" id="GO:0008360">
    <property type="term" value="P:regulation of cell shape"/>
    <property type="evidence" value="ECO:0007669"/>
    <property type="project" value="UniProtKB-KW"/>
</dbReference>
<keyword evidence="5 11" id="KW-0812">Transmembrane</keyword>
<evidence type="ECO:0000256" key="1">
    <source>
        <dbReference type="ARBA" id="ARBA00022475"/>
    </source>
</evidence>
<evidence type="ECO:0000256" key="2">
    <source>
        <dbReference type="ARBA" id="ARBA00022519"/>
    </source>
</evidence>
<evidence type="ECO:0000256" key="6">
    <source>
        <dbReference type="ARBA" id="ARBA00022960"/>
    </source>
</evidence>
<feature type="transmembrane region" description="Helical" evidence="11">
    <location>
        <begin position="16"/>
        <end position="36"/>
    </location>
</feature>
<keyword evidence="1" id="KW-1003">Cell membrane</keyword>
<evidence type="ECO:0000256" key="7">
    <source>
        <dbReference type="ARBA" id="ARBA00022984"/>
    </source>
</evidence>
<dbReference type="PANTHER" id="PTHR30400">
    <property type="entry name" value="MONOFUNCTIONAL BIOSYNTHETIC PEPTIDOGLYCAN TRANSGLYCOSYLASE"/>
    <property type="match status" value="1"/>
</dbReference>
<dbReference type="InterPro" id="IPR023346">
    <property type="entry name" value="Lysozyme-like_dom_sf"/>
</dbReference>
<organism evidence="13 14">
    <name type="scientific">Sphingobacterium olei</name>
    <dbReference type="NCBI Taxonomy" id="2571155"/>
    <lineage>
        <taxon>Bacteria</taxon>
        <taxon>Pseudomonadati</taxon>
        <taxon>Bacteroidota</taxon>
        <taxon>Sphingobacteriia</taxon>
        <taxon>Sphingobacteriales</taxon>
        <taxon>Sphingobacteriaceae</taxon>
        <taxon>Sphingobacterium</taxon>
    </lineage>
</organism>
<evidence type="ECO:0000313" key="13">
    <source>
        <dbReference type="EMBL" id="TJZ62048.1"/>
    </source>
</evidence>
<dbReference type="EMBL" id="SUME01000002">
    <property type="protein sequence ID" value="TJZ62048.1"/>
    <property type="molecule type" value="Genomic_DNA"/>
</dbReference>
<dbReference type="SUPFAM" id="SSF53955">
    <property type="entry name" value="Lysozyme-like"/>
    <property type="match status" value="1"/>
</dbReference>
<keyword evidence="3" id="KW-0328">Glycosyltransferase</keyword>
<dbReference type="GO" id="GO:0016020">
    <property type="term" value="C:membrane"/>
    <property type="evidence" value="ECO:0007669"/>
    <property type="project" value="InterPro"/>
</dbReference>
<dbReference type="InterPro" id="IPR011812">
    <property type="entry name" value="Pep_trsgly"/>
</dbReference>
<keyword evidence="8 11" id="KW-1133">Transmembrane helix</keyword>
<evidence type="ECO:0000256" key="3">
    <source>
        <dbReference type="ARBA" id="ARBA00022676"/>
    </source>
</evidence>
<gene>
    <name evidence="13" type="ORF">FAZ15_05925</name>
</gene>
<evidence type="ECO:0000256" key="10">
    <source>
        <dbReference type="ARBA" id="ARBA00023316"/>
    </source>
</evidence>
<evidence type="ECO:0000256" key="9">
    <source>
        <dbReference type="ARBA" id="ARBA00023136"/>
    </source>
</evidence>
<keyword evidence="10" id="KW-0961">Cell wall biogenesis/degradation</keyword>
<dbReference type="PANTHER" id="PTHR30400:SF0">
    <property type="entry name" value="BIOSYNTHETIC PEPTIDOGLYCAN TRANSGLYCOSYLASE"/>
    <property type="match status" value="1"/>
</dbReference>
<keyword evidence="6" id="KW-0133">Cell shape</keyword>
<proteinExistence type="predicted"/>
<evidence type="ECO:0000256" key="4">
    <source>
        <dbReference type="ARBA" id="ARBA00022679"/>
    </source>
</evidence>
<dbReference type="GO" id="GO:0009252">
    <property type="term" value="P:peptidoglycan biosynthetic process"/>
    <property type="evidence" value="ECO:0007669"/>
    <property type="project" value="UniProtKB-KW"/>
</dbReference>
<reference evidence="13 14" key="1">
    <citation type="submission" date="2019-04" db="EMBL/GenBank/DDBJ databases">
        <title>Sphingobacterium olei sp. nov., isolated from oil-contaminated soil.</title>
        <authorList>
            <person name="Liu B."/>
        </authorList>
    </citation>
    <scope>NUCLEOTIDE SEQUENCE [LARGE SCALE GENOMIC DNA]</scope>
    <source>
        <strain evidence="13 14">HAL-9</strain>
    </source>
</reference>
<evidence type="ECO:0000259" key="12">
    <source>
        <dbReference type="Pfam" id="PF00912"/>
    </source>
</evidence>
<comment type="caution">
    <text evidence="13">The sequence shown here is derived from an EMBL/GenBank/DDBJ whole genome shotgun (WGS) entry which is preliminary data.</text>
</comment>
<evidence type="ECO:0000256" key="11">
    <source>
        <dbReference type="SAM" id="Phobius"/>
    </source>
</evidence>
<keyword evidence="2" id="KW-0997">Cell inner membrane</keyword>
<evidence type="ECO:0000313" key="14">
    <source>
        <dbReference type="Proteomes" id="UP000306808"/>
    </source>
</evidence>
<keyword evidence="7" id="KW-0573">Peptidoglycan synthesis</keyword>
<dbReference type="InterPro" id="IPR001264">
    <property type="entry name" value="Glyco_trans_51"/>
</dbReference>
<dbReference type="GO" id="GO:0016763">
    <property type="term" value="F:pentosyltransferase activity"/>
    <property type="evidence" value="ECO:0007669"/>
    <property type="project" value="InterPro"/>
</dbReference>
<dbReference type="Proteomes" id="UP000306808">
    <property type="component" value="Unassembled WGS sequence"/>
</dbReference>
<dbReference type="GO" id="GO:0071555">
    <property type="term" value="P:cell wall organization"/>
    <property type="evidence" value="ECO:0007669"/>
    <property type="project" value="UniProtKB-KW"/>
</dbReference>
<dbReference type="RefSeq" id="WP_136900393.1">
    <property type="nucleotide sequence ID" value="NZ_SUME01000002.1"/>
</dbReference>
<dbReference type="AlphaFoldDB" id="A0A4V5MMS5"/>